<dbReference type="AlphaFoldDB" id="A0A077AU14"/>
<dbReference type="Gene3D" id="3.40.50.2020">
    <property type="match status" value="1"/>
</dbReference>
<dbReference type="InterPro" id="IPR000836">
    <property type="entry name" value="PRTase_dom"/>
</dbReference>
<evidence type="ECO:0000256" key="7">
    <source>
        <dbReference type="ARBA" id="ARBA00023136"/>
    </source>
</evidence>
<organism evidence="9 10">
    <name type="scientific">Candidatus Odyssella acanthamoebae</name>
    <dbReference type="NCBI Taxonomy" id="91604"/>
    <lineage>
        <taxon>Bacteria</taxon>
        <taxon>Pseudomonadati</taxon>
        <taxon>Pseudomonadota</taxon>
        <taxon>Alphaproteobacteria</taxon>
        <taxon>Holosporales</taxon>
        <taxon>Candidatus Paracaedibacteraceae</taxon>
        <taxon>Candidatus Odyssella</taxon>
    </lineage>
</organism>
<evidence type="ECO:0000256" key="6">
    <source>
        <dbReference type="ARBA" id="ARBA00022842"/>
    </source>
</evidence>
<dbReference type="GO" id="GO:0000310">
    <property type="term" value="F:xanthine phosphoribosyltransferase activity"/>
    <property type="evidence" value="ECO:0007669"/>
    <property type="project" value="InterPro"/>
</dbReference>
<accession>A0A077AU14</accession>
<dbReference type="GO" id="GO:0046872">
    <property type="term" value="F:metal ion binding"/>
    <property type="evidence" value="ECO:0007669"/>
    <property type="project" value="UniProtKB-KW"/>
</dbReference>
<evidence type="ECO:0000256" key="3">
    <source>
        <dbReference type="ARBA" id="ARBA00022679"/>
    </source>
</evidence>
<evidence type="ECO:0000256" key="5">
    <source>
        <dbReference type="ARBA" id="ARBA00022726"/>
    </source>
</evidence>
<evidence type="ECO:0000313" key="10">
    <source>
        <dbReference type="Proteomes" id="UP000028926"/>
    </source>
</evidence>
<reference evidence="9 10" key="1">
    <citation type="submission" date="2014-07" db="EMBL/GenBank/DDBJ databases">
        <title>Comparative genomic insights into amoeba endosymbionts belonging to the families of Holosporaceae and Candidatus Midichloriaceae within Rickettsiales.</title>
        <authorList>
            <person name="Wang Z."/>
            <person name="Wu M."/>
        </authorList>
    </citation>
    <scope>NUCLEOTIDE SEQUENCE [LARGE SCALE GENOMIC DNA]</scope>
    <source>
        <strain evidence="9">PRA3</strain>
    </source>
</reference>
<gene>
    <name evidence="9" type="ORF">ID47_08070</name>
</gene>
<name>A0A077AU14_9PROT</name>
<dbReference type="PANTHER" id="PTHR39563:SF1">
    <property type="entry name" value="XANTHINE-GUANINE PHOSPHORIBOSYLTRANSFERASE"/>
    <property type="match status" value="1"/>
</dbReference>
<keyword evidence="3" id="KW-0808">Transferase</keyword>
<dbReference type="CDD" id="cd06223">
    <property type="entry name" value="PRTases_typeI"/>
    <property type="match status" value="1"/>
</dbReference>
<keyword evidence="5" id="KW-0660">Purine salvage</keyword>
<dbReference type="SUPFAM" id="SSF53271">
    <property type="entry name" value="PRTase-like"/>
    <property type="match status" value="1"/>
</dbReference>
<dbReference type="KEGG" id="paca:ID47_08070"/>
<evidence type="ECO:0000256" key="1">
    <source>
        <dbReference type="ARBA" id="ARBA00022475"/>
    </source>
</evidence>
<dbReference type="Proteomes" id="UP000028926">
    <property type="component" value="Chromosome"/>
</dbReference>
<dbReference type="InterPro" id="IPR029057">
    <property type="entry name" value="PRTase-like"/>
</dbReference>
<dbReference type="HOGENOM" id="CLU_080904_3_0_5"/>
<dbReference type="EMBL" id="CP008941">
    <property type="protein sequence ID" value="AIK96687.1"/>
    <property type="molecule type" value="Genomic_DNA"/>
</dbReference>
<dbReference type="GO" id="GO:0006166">
    <property type="term" value="P:purine ribonucleoside salvage"/>
    <property type="evidence" value="ECO:0007669"/>
    <property type="project" value="UniProtKB-KW"/>
</dbReference>
<evidence type="ECO:0000256" key="2">
    <source>
        <dbReference type="ARBA" id="ARBA00022676"/>
    </source>
</evidence>
<protein>
    <recommendedName>
        <fullName evidence="8">Phosphoribosyltransferase domain-containing protein</fullName>
    </recommendedName>
</protein>
<evidence type="ECO:0000259" key="8">
    <source>
        <dbReference type="Pfam" id="PF00156"/>
    </source>
</evidence>
<keyword evidence="6" id="KW-0460">Magnesium</keyword>
<dbReference type="eggNOG" id="COG2236">
    <property type="taxonomic scope" value="Bacteria"/>
</dbReference>
<evidence type="ECO:0000313" key="9">
    <source>
        <dbReference type="EMBL" id="AIK96687.1"/>
    </source>
</evidence>
<feature type="domain" description="Phosphoribosyltransferase" evidence="8">
    <location>
        <begin position="25"/>
        <end position="149"/>
    </location>
</feature>
<sequence length="153" mass="17147">MTETPVPKNYLTDNQIRQTSITLADKIKGNEYLGLVAITRGGLAPTLYLSEQLIIKDIRTISISSYGDDGKQGHFKITHKPDLANGGEGYLFIDDLVDSGKTLKLIRSFYPNATFAVLYAKPEGKDATDFFAVEVPQHEWLVFPWEPDWIPQS</sequence>
<keyword evidence="4" id="KW-0479">Metal-binding</keyword>
<dbReference type="Pfam" id="PF00156">
    <property type="entry name" value="Pribosyltran"/>
    <property type="match status" value="1"/>
</dbReference>
<keyword evidence="7" id="KW-0472">Membrane</keyword>
<dbReference type="InterPro" id="IPR023747">
    <property type="entry name" value="Xanthine_Guanine_PRibTrfase"/>
</dbReference>
<dbReference type="STRING" id="91604.ID47_08070"/>
<keyword evidence="10" id="KW-1185">Reference proteome</keyword>
<evidence type="ECO:0000256" key="4">
    <source>
        <dbReference type="ARBA" id="ARBA00022723"/>
    </source>
</evidence>
<proteinExistence type="predicted"/>
<dbReference type="PANTHER" id="PTHR39563">
    <property type="entry name" value="XANTHINE PHOSPHORIBOSYLTRANSFERASE"/>
    <property type="match status" value="1"/>
</dbReference>
<keyword evidence="2" id="KW-0328">Glycosyltransferase</keyword>
<keyword evidence="1" id="KW-1003">Cell membrane</keyword>